<dbReference type="InterPro" id="IPR011991">
    <property type="entry name" value="ArsR-like_HTH"/>
</dbReference>
<dbReference type="RefSeq" id="WP_250585370.1">
    <property type="nucleotide sequence ID" value="NZ_JAKRVX010000006.1"/>
</dbReference>
<dbReference type="Gene3D" id="1.10.10.10">
    <property type="entry name" value="Winged helix-like DNA-binding domain superfamily/Winged helix DNA-binding domain"/>
    <property type="match status" value="1"/>
</dbReference>
<dbReference type="Pfam" id="PF12840">
    <property type="entry name" value="HTH_20"/>
    <property type="match status" value="1"/>
</dbReference>
<dbReference type="Proteomes" id="UP001203207">
    <property type="component" value="Unassembled WGS sequence"/>
</dbReference>
<evidence type="ECO:0000313" key="2">
    <source>
        <dbReference type="Proteomes" id="UP001203207"/>
    </source>
</evidence>
<proteinExistence type="predicted"/>
<organism evidence="1 2">
    <name type="scientific">Natronocalculus amylovorans</name>
    <dbReference type="NCBI Taxonomy" id="2917812"/>
    <lineage>
        <taxon>Archaea</taxon>
        <taxon>Methanobacteriati</taxon>
        <taxon>Methanobacteriota</taxon>
        <taxon>Stenosarchaea group</taxon>
        <taxon>Halobacteria</taxon>
        <taxon>Halobacteriales</taxon>
        <taxon>Haloferacaceae</taxon>
        <taxon>Natronocalculus</taxon>
    </lineage>
</organism>
<dbReference type="EMBL" id="JAKRVX010000006">
    <property type="protein sequence ID" value="MCL9817980.1"/>
    <property type="molecule type" value="Genomic_DNA"/>
</dbReference>
<evidence type="ECO:0000313" key="1">
    <source>
        <dbReference type="EMBL" id="MCL9817980.1"/>
    </source>
</evidence>
<sequence length="127" mass="14322">MPRRSTVDDSPPESGVILDALGDDATRDILETLTEPMTASELSDRCEIPLSTMYRKLERLTDASLLVERTQIKRNGQHTTRYARNFASVSVELDAESNLSVVIDRPEETATADQRLEELWAQIKEET</sequence>
<name>A0AAE3FZD0_9EURY</name>
<dbReference type="InterPro" id="IPR036390">
    <property type="entry name" value="WH_DNA-bd_sf"/>
</dbReference>
<reference evidence="1" key="1">
    <citation type="journal article" date="2022" name="Syst. Appl. Microbiol.">
        <title>Natronocalculus amylovorans gen. nov., sp. nov., and Natranaeroarchaeum aerophilus sp. nov., dominant culturable amylolytic natronoarchaea from hypersaline soda lakes in southwestern Siberia.</title>
        <authorList>
            <person name="Sorokin D.Y."/>
            <person name="Elcheninov A.G."/>
            <person name="Khizhniak T.V."/>
            <person name="Koenen M."/>
            <person name="Bale N.J."/>
            <person name="Damste J.S.S."/>
            <person name="Kublanov I.V."/>
        </authorList>
    </citation>
    <scope>NUCLEOTIDE SEQUENCE</scope>
    <source>
        <strain evidence="1">AArc-St2</strain>
    </source>
</reference>
<dbReference type="AlphaFoldDB" id="A0AAE3FZD0"/>
<dbReference type="CDD" id="cd00090">
    <property type="entry name" value="HTH_ARSR"/>
    <property type="match status" value="1"/>
</dbReference>
<dbReference type="InterPro" id="IPR036388">
    <property type="entry name" value="WH-like_DNA-bd_sf"/>
</dbReference>
<accession>A0AAE3FZD0</accession>
<keyword evidence="2" id="KW-1185">Reference proteome</keyword>
<reference evidence="1" key="2">
    <citation type="submission" date="2022-02" db="EMBL/GenBank/DDBJ databases">
        <authorList>
            <person name="Elcheninov A.G."/>
            <person name="Sorokin D.Y."/>
            <person name="Kublanov I.V."/>
        </authorList>
    </citation>
    <scope>NUCLEOTIDE SEQUENCE</scope>
    <source>
        <strain evidence="1">AArc-St2</strain>
    </source>
</reference>
<protein>
    <submittedName>
        <fullName evidence="1">Helix-turn-helix domain-containing protein</fullName>
    </submittedName>
</protein>
<dbReference type="SUPFAM" id="SSF46785">
    <property type="entry name" value="Winged helix' DNA-binding domain"/>
    <property type="match status" value="1"/>
</dbReference>
<comment type="caution">
    <text evidence="1">The sequence shown here is derived from an EMBL/GenBank/DDBJ whole genome shotgun (WGS) entry which is preliminary data.</text>
</comment>
<gene>
    <name evidence="1" type="ORF">AArcSt2_13645</name>
</gene>